<proteinExistence type="predicted"/>
<name>A0A0F9X3Z1_9ZZZZ</name>
<dbReference type="InterPro" id="IPR012902">
    <property type="entry name" value="N_methyl_site"/>
</dbReference>
<protein>
    <recommendedName>
        <fullName evidence="3">Type II secretion system protein GspG C-terminal domain-containing protein</fullName>
    </recommendedName>
</protein>
<sequence length="151" mass="16484">MELKTDNKTEKSFTLIELLMVIAIIGILAGIVLVALGGARDKARDARIISDMAQIRIQAEIIFSKYGNYSRVHCNGDINIQTLCDDIADQGGQNLEGGSGPGVQAYSPPLWNKYCVEVQLNSGKFWCVDYGLRSAQYDTDPACSSGIFICE</sequence>
<dbReference type="PANTHER" id="PTHR30093">
    <property type="entry name" value="GENERAL SECRETION PATHWAY PROTEIN G"/>
    <property type="match status" value="1"/>
</dbReference>
<keyword evidence="1" id="KW-1133">Transmembrane helix</keyword>
<evidence type="ECO:0000313" key="2">
    <source>
        <dbReference type="EMBL" id="KKN93546.1"/>
    </source>
</evidence>
<dbReference type="InterPro" id="IPR045584">
    <property type="entry name" value="Pilin-like"/>
</dbReference>
<evidence type="ECO:0000256" key="1">
    <source>
        <dbReference type="SAM" id="Phobius"/>
    </source>
</evidence>
<dbReference type="SUPFAM" id="SSF54523">
    <property type="entry name" value="Pili subunits"/>
    <property type="match status" value="1"/>
</dbReference>
<dbReference type="Gene3D" id="3.30.700.10">
    <property type="entry name" value="Glycoprotein, Type 4 Pilin"/>
    <property type="match status" value="1"/>
</dbReference>
<dbReference type="AlphaFoldDB" id="A0A0F9X3Z1"/>
<keyword evidence="1" id="KW-0812">Transmembrane</keyword>
<reference evidence="2" key="1">
    <citation type="journal article" date="2015" name="Nature">
        <title>Complex archaea that bridge the gap between prokaryotes and eukaryotes.</title>
        <authorList>
            <person name="Spang A."/>
            <person name="Saw J.H."/>
            <person name="Jorgensen S.L."/>
            <person name="Zaremba-Niedzwiedzka K."/>
            <person name="Martijn J."/>
            <person name="Lind A.E."/>
            <person name="van Eijk R."/>
            <person name="Schleper C."/>
            <person name="Guy L."/>
            <person name="Ettema T.J."/>
        </authorList>
    </citation>
    <scope>NUCLEOTIDE SEQUENCE</scope>
</reference>
<comment type="caution">
    <text evidence="2">The sequence shown here is derived from an EMBL/GenBank/DDBJ whole genome shotgun (WGS) entry which is preliminary data.</text>
</comment>
<dbReference type="EMBL" id="LAZR01000085">
    <property type="protein sequence ID" value="KKN93546.1"/>
    <property type="molecule type" value="Genomic_DNA"/>
</dbReference>
<evidence type="ECO:0008006" key="3">
    <source>
        <dbReference type="Google" id="ProtNLM"/>
    </source>
</evidence>
<feature type="transmembrane region" description="Helical" evidence="1">
    <location>
        <begin position="12"/>
        <end position="37"/>
    </location>
</feature>
<organism evidence="2">
    <name type="scientific">marine sediment metagenome</name>
    <dbReference type="NCBI Taxonomy" id="412755"/>
    <lineage>
        <taxon>unclassified sequences</taxon>
        <taxon>metagenomes</taxon>
        <taxon>ecological metagenomes</taxon>
    </lineage>
</organism>
<dbReference type="NCBIfam" id="TIGR02532">
    <property type="entry name" value="IV_pilin_GFxxxE"/>
    <property type="match status" value="1"/>
</dbReference>
<gene>
    <name evidence="2" type="ORF">LCGC14_0197350</name>
</gene>
<keyword evidence="1" id="KW-0472">Membrane</keyword>
<dbReference type="Pfam" id="PF07963">
    <property type="entry name" value="N_methyl"/>
    <property type="match status" value="1"/>
</dbReference>
<accession>A0A0F9X3Z1</accession>